<dbReference type="AlphaFoldDB" id="A0A165I3M9"/>
<feature type="region of interest" description="Disordered" evidence="1">
    <location>
        <begin position="107"/>
        <end position="132"/>
    </location>
</feature>
<organism evidence="2 3">
    <name type="scientific">Xylona heveae (strain CBS 132557 / TC161)</name>
    <dbReference type="NCBI Taxonomy" id="1328760"/>
    <lineage>
        <taxon>Eukaryota</taxon>
        <taxon>Fungi</taxon>
        <taxon>Dikarya</taxon>
        <taxon>Ascomycota</taxon>
        <taxon>Pezizomycotina</taxon>
        <taxon>Xylonomycetes</taxon>
        <taxon>Xylonales</taxon>
        <taxon>Xylonaceae</taxon>
        <taxon>Xylona</taxon>
    </lineage>
</organism>
<reference evidence="2 3" key="1">
    <citation type="journal article" date="2016" name="Fungal Biol.">
        <title>The genome of Xylona heveae provides a window into fungal endophytism.</title>
        <authorList>
            <person name="Gazis R."/>
            <person name="Kuo A."/>
            <person name="Riley R."/>
            <person name="LaButti K."/>
            <person name="Lipzen A."/>
            <person name="Lin J."/>
            <person name="Amirebrahimi M."/>
            <person name="Hesse C.N."/>
            <person name="Spatafora J.W."/>
            <person name="Henrissat B."/>
            <person name="Hainaut M."/>
            <person name="Grigoriev I.V."/>
            <person name="Hibbett D.S."/>
        </authorList>
    </citation>
    <scope>NUCLEOTIDE SEQUENCE [LARGE SCALE GENOMIC DNA]</scope>
    <source>
        <strain evidence="2 3">TC161</strain>
    </source>
</reference>
<feature type="region of interest" description="Disordered" evidence="1">
    <location>
        <begin position="178"/>
        <end position="276"/>
    </location>
</feature>
<name>A0A165I3M9_XYLHT</name>
<gene>
    <name evidence="2" type="ORF">L228DRAFT_266678</name>
</gene>
<feature type="compositionally biased region" description="Low complexity" evidence="1">
    <location>
        <begin position="194"/>
        <end position="210"/>
    </location>
</feature>
<dbReference type="Proteomes" id="UP000076632">
    <property type="component" value="Unassembled WGS sequence"/>
</dbReference>
<dbReference type="OrthoDB" id="3910171at2759"/>
<feature type="compositionally biased region" description="Polar residues" evidence="1">
    <location>
        <begin position="243"/>
        <end position="254"/>
    </location>
</feature>
<dbReference type="EMBL" id="KV407456">
    <property type="protein sequence ID" value="KZF24331.1"/>
    <property type="molecule type" value="Genomic_DNA"/>
</dbReference>
<evidence type="ECO:0000313" key="3">
    <source>
        <dbReference type="Proteomes" id="UP000076632"/>
    </source>
</evidence>
<accession>A0A165I3M9</accession>
<protein>
    <submittedName>
        <fullName evidence="2">Uncharacterized protein</fullName>
    </submittedName>
</protein>
<evidence type="ECO:0000313" key="2">
    <source>
        <dbReference type="EMBL" id="KZF24331.1"/>
    </source>
</evidence>
<proteinExistence type="predicted"/>
<dbReference type="RefSeq" id="XP_018189886.1">
    <property type="nucleotide sequence ID" value="XM_018334891.1"/>
</dbReference>
<sequence>MFENFSFGAPPPISSKVAAFTHSWNSVGPAPDDVSISPCASPIPYGDLTSRPPRRGGAAACVSPPTSVTDLSQHFSQYNLTRTQAHTGPIWYDPFANTKLPVSASPPVDEGVFCDSESEPNSPPRAPSPSSFTAIRQRRQANTQLQCDPGHLKSLSTLVQQMVTEGHQCCVHSPPSWMTMKSRASQSPPPPSSPGSAGPSSSSSSSSSEAGDADEAAEETMRRRRRTSPRSIMEPSRVRKNSDMSYRSSSNTLYEYNRNRRQSAVSTSSKVRKSGR</sequence>
<dbReference type="InParanoid" id="A0A165I3M9"/>
<evidence type="ECO:0000256" key="1">
    <source>
        <dbReference type="SAM" id="MobiDB-lite"/>
    </source>
</evidence>
<keyword evidence="3" id="KW-1185">Reference proteome</keyword>
<dbReference type="GeneID" id="28900028"/>